<dbReference type="AlphaFoldDB" id="A0A1E5QL86"/>
<feature type="active site" description="Charge relay system" evidence="4">
    <location>
        <position position="96"/>
    </location>
</feature>
<evidence type="ECO:0000256" key="5">
    <source>
        <dbReference type="SAM" id="MobiDB-lite"/>
    </source>
</evidence>
<comment type="caution">
    <text evidence="7">The sequence shown here is derived from an EMBL/GenBank/DDBJ whole genome shotgun (WGS) entry which is preliminary data.</text>
</comment>
<dbReference type="CDD" id="cd04080">
    <property type="entry name" value="CBM6_cellulase-like"/>
    <property type="match status" value="1"/>
</dbReference>
<dbReference type="InterPro" id="IPR006584">
    <property type="entry name" value="Cellulose-bd_IV"/>
</dbReference>
<dbReference type="STRING" id="1781255.BH720_09805"/>
<evidence type="ECO:0000256" key="2">
    <source>
        <dbReference type="ARBA" id="ARBA00022801"/>
    </source>
</evidence>
<dbReference type="Pfam" id="PF03422">
    <property type="entry name" value="CBM_6"/>
    <property type="match status" value="1"/>
</dbReference>
<name>A0A1E5QL86_9CYAN</name>
<dbReference type="GO" id="GO:0004252">
    <property type="term" value="F:serine-type endopeptidase activity"/>
    <property type="evidence" value="ECO:0007669"/>
    <property type="project" value="UniProtKB-UniRule"/>
</dbReference>
<dbReference type="InterPro" id="IPR001547">
    <property type="entry name" value="Glyco_hydro_5"/>
</dbReference>
<dbReference type="PANTHER" id="PTHR34142:SF1">
    <property type="entry name" value="GLYCOSIDE HYDROLASE FAMILY 5 DOMAIN-CONTAINING PROTEIN"/>
    <property type="match status" value="1"/>
</dbReference>
<dbReference type="InterPro" id="IPR000209">
    <property type="entry name" value="Peptidase_S8/S53_dom"/>
</dbReference>
<dbReference type="PROSITE" id="PS51175">
    <property type="entry name" value="CBM6"/>
    <property type="match status" value="1"/>
</dbReference>
<evidence type="ECO:0000256" key="1">
    <source>
        <dbReference type="ARBA" id="ARBA00022729"/>
    </source>
</evidence>
<reference evidence="7" key="1">
    <citation type="submission" date="2016-09" db="EMBL/GenBank/DDBJ databases">
        <title>Draft genome of thermotolerant cyanobacterium Desertifilum sp. strain IPPAS B-1220.</title>
        <authorList>
            <person name="Sinetova M.A."/>
            <person name="Bolakhan K."/>
            <person name="Zayadan B.K."/>
            <person name="Mironov K.S."/>
            <person name="Ustinova V."/>
            <person name="Kupriyanova E.V."/>
            <person name="Sidorov R.A."/>
            <person name="Skrypnik A.N."/>
            <person name="Gogoleva N.E."/>
            <person name="Gogolev Y.V."/>
            <person name="Los D.A."/>
        </authorList>
    </citation>
    <scope>NUCLEOTIDE SEQUENCE [LARGE SCALE GENOMIC DNA]</scope>
    <source>
        <strain evidence="7">IPPAS B-1220</strain>
    </source>
</reference>
<feature type="region of interest" description="Disordered" evidence="5">
    <location>
        <begin position="613"/>
        <end position="633"/>
    </location>
</feature>
<dbReference type="Pfam" id="PF00082">
    <property type="entry name" value="Peptidase_S8"/>
    <property type="match status" value="1"/>
</dbReference>
<protein>
    <recommendedName>
        <fullName evidence="6">CBM6 domain-containing protein</fullName>
    </recommendedName>
</protein>
<dbReference type="PANTHER" id="PTHR34142">
    <property type="entry name" value="ENDO-BETA-1,4-GLUCANASE A"/>
    <property type="match status" value="1"/>
</dbReference>
<keyword evidence="3" id="KW-0326">Glycosidase</keyword>
<keyword evidence="4" id="KW-0720">Serine protease</keyword>
<feature type="active site" description="Charge relay system" evidence="4">
    <location>
        <position position="238"/>
    </location>
</feature>
<dbReference type="InterPro" id="IPR036852">
    <property type="entry name" value="Peptidase_S8/S53_dom_sf"/>
</dbReference>
<dbReference type="OrthoDB" id="220114at2"/>
<dbReference type="GO" id="GO:0006508">
    <property type="term" value="P:proteolysis"/>
    <property type="evidence" value="ECO:0007669"/>
    <property type="project" value="UniProtKB-KW"/>
</dbReference>
<dbReference type="CDD" id="cd00306">
    <property type="entry name" value="Peptidases_S8_S53"/>
    <property type="match status" value="1"/>
</dbReference>
<dbReference type="Gene3D" id="3.20.20.80">
    <property type="entry name" value="Glycosidases"/>
    <property type="match status" value="1"/>
</dbReference>
<feature type="domain" description="CBM6" evidence="6">
    <location>
        <begin position="689"/>
        <end position="826"/>
    </location>
</feature>
<keyword evidence="4" id="KW-0645">Protease</keyword>
<dbReference type="Gene3D" id="3.40.50.200">
    <property type="entry name" value="Peptidase S8/S53 domain"/>
    <property type="match status" value="1"/>
</dbReference>
<gene>
    <name evidence="7" type="ORF">BH720_09805</name>
</gene>
<feature type="compositionally biased region" description="Polar residues" evidence="5">
    <location>
        <begin position="623"/>
        <end position="633"/>
    </location>
</feature>
<evidence type="ECO:0000256" key="3">
    <source>
        <dbReference type="ARBA" id="ARBA00023295"/>
    </source>
</evidence>
<dbReference type="InterPro" id="IPR005084">
    <property type="entry name" value="CBM6"/>
</dbReference>
<dbReference type="Pfam" id="PF00150">
    <property type="entry name" value="Cellulase"/>
    <property type="match status" value="1"/>
</dbReference>
<dbReference type="GO" id="GO:0030246">
    <property type="term" value="F:carbohydrate binding"/>
    <property type="evidence" value="ECO:0007669"/>
    <property type="project" value="InterPro"/>
</dbReference>
<dbReference type="SUPFAM" id="SSF51445">
    <property type="entry name" value="(Trans)glycosidases"/>
    <property type="match status" value="1"/>
</dbReference>
<organism evidence="7">
    <name type="scientific">Desertifilum tharense IPPAS B-1220</name>
    <dbReference type="NCBI Taxonomy" id="1781255"/>
    <lineage>
        <taxon>Bacteria</taxon>
        <taxon>Bacillati</taxon>
        <taxon>Cyanobacteriota</taxon>
        <taxon>Cyanophyceae</taxon>
        <taxon>Desertifilales</taxon>
        <taxon>Desertifilaceae</taxon>
        <taxon>Desertifilum</taxon>
    </lineage>
</organism>
<evidence type="ECO:0000313" key="7">
    <source>
        <dbReference type="EMBL" id="OEJ75400.1"/>
    </source>
</evidence>
<dbReference type="InterPro" id="IPR017853">
    <property type="entry name" value="GH"/>
</dbReference>
<dbReference type="SMART" id="SM00606">
    <property type="entry name" value="CBD_IV"/>
    <property type="match status" value="1"/>
</dbReference>
<comment type="similarity">
    <text evidence="4">Belongs to the peptidase S8 family.</text>
</comment>
<sequence>MFESLIPETGNPLNPVATAELTPQDPNFVADNRVSQPSAYQSPTAGTELLPTPASIGIIDTGFNHWTSADRPDLTIGSDWVDGDRDPFVLQDTLTHGSAIAHTIGNTASLWIGRGVDPAGGNWAASLVEYTNQAQASGQNAIANLSFELRTPQGEVRTELTPEERTALQYAQERGVLIVVAAGHSETPSALAATTEFSNIIAVGALSPTGDTAADYSTPGVDLLAPSLNPELGIEGTSIATANVSRAAATLWNANPELSASQIAELLKQTATDLNEPGWDALTGYGALNLDQAAEVASFTTPDGSATGTFVTLTPEQLGILSAKLNTSPLAGTGKFEIQNGKIYDPNGREFIAKGVNLNGPGFGWPGNPISYSDQIVNTWKFNAIRLNVQELQPSQYQYAENGSVRDIINHYTSKGVVVMIEPHENTGGWFEGRQLDQLANWHRQLASEYKNNPYVWFNVSNEPGGTDSWDKSKWVNQNTKVIDAIRGAGNNNIIVLDDVFWGQGRGSWGSDKPFNKEASAITSSQNPFKQQKNILFSVHLYDQWVGASKQLADYFAEVQAQKLPIVLGEYGSMGDGTFQGVVQDGLKIAQDKEIGRFAWSWWGGDHFDFTKTGNGSNGGGQHTQLSNGNPTNLTWFGQQVWADNRRSENLEMMGDITPTPTPTPTPAPAPAPTPGFSVPQPTTIPGGFRVQAENYSNAYDLTPQNEGGQYRSDRGVDIQTTTDAGGGYNVGWIKKGEWLEYDINVPTAGSYKLSARVASNATGTKSLRFASTSGQTLGQPLNFTDASGWQSWRNVETTATLQAGTQKIRVYAESDSFNLNYFEIVAASTTPTPTPTPTPAPTPAPRSTIQVEAENMSLTHYRSETNWQASGNKVITLLDSGSNTGEASYTWSGPSGRYKVMAAYVDENDGASELSLSVGNSSKTWKADANTNRIEEREIFGDISLSSGTPVTFKGSRNLEEYARLDYLKFVPV</sequence>
<evidence type="ECO:0000259" key="6">
    <source>
        <dbReference type="PROSITE" id="PS51175"/>
    </source>
</evidence>
<dbReference type="GO" id="GO:0009251">
    <property type="term" value="P:glucan catabolic process"/>
    <property type="evidence" value="ECO:0007669"/>
    <property type="project" value="TreeGrafter"/>
</dbReference>
<dbReference type="SUPFAM" id="SSF49785">
    <property type="entry name" value="Galactose-binding domain-like"/>
    <property type="match status" value="1"/>
</dbReference>
<dbReference type="RefSeq" id="WP_069967004.1">
    <property type="nucleotide sequence ID" value="NZ_CM124774.1"/>
</dbReference>
<dbReference type="EMBL" id="MJGC01000051">
    <property type="protein sequence ID" value="OEJ75400.1"/>
    <property type="molecule type" value="Genomic_DNA"/>
</dbReference>
<dbReference type="PROSITE" id="PS51892">
    <property type="entry name" value="SUBTILASE"/>
    <property type="match status" value="1"/>
</dbReference>
<dbReference type="GO" id="GO:0004553">
    <property type="term" value="F:hydrolase activity, hydrolyzing O-glycosyl compounds"/>
    <property type="evidence" value="ECO:0007669"/>
    <property type="project" value="InterPro"/>
</dbReference>
<dbReference type="InterPro" id="IPR008979">
    <property type="entry name" value="Galactose-bd-like_sf"/>
</dbReference>
<dbReference type="SUPFAM" id="SSF52743">
    <property type="entry name" value="Subtilisin-like"/>
    <property type="match status" value="1"/>
</dbReference>
<accession>A0A1E5QL86</accession>
<keyword evidence="2 4" id="KW-0378">Hydrolase</keyword>
<dbReference type="Gene3D" id="2.60.120.260">
    <property type="entry name" value="Galactose-binding domain-like"/>
    <property type="match status" value="2"/>
</dbReference>
<evidence type="ECO:0000256" key="4">
    <source>
        <dbReference type="PROSITE-ProRule" id="PRU01240"/>
    </source>
</evidence>
<keyword evidence="1" id="KW-0732">Signal</keyword>
<proteinExistence type="inferred from homology"/>
<feature type="active site" description="Charge relay system" evidence="4">
    <location>
        <position position="60"/>
    </location>
</feature>